<evidence type="ECO:0000313" key="7">
    <source>
        <dbReference type="EMBL" id="KSU83332.1"/>
    </source>
</evidence>
<dbReference type="RefSeq" id="WP_061972128.1">
    <property type="nucleotide sequence ID" value="NZ_FMAV01000002.1"/>
</dbReference>
<name>A0A0V8J8U2_9BACL</name>
<reference evidence="7 8" key="1">
    <citation type="journal article" date="2014" name="Antonie Van Leeuwenhoek">
        <title>Fictibacillus enclensis sp. nov., isolated from marine sediment.</title>
        <authorList>
            <person name="Dastager S.G."/>
            <person name="Mawlankar R."/>
            <person name="Srinivasan K."/>
            <person name="Tang S.K."/>
            <person name="Lee J.C."/>
            <person name="Ramana V.V."/>
            <person name="Shouche Y.S."/>
        </authorList>
    </citation>
    <scope>NUCLEOTIDE SEQUENCE [LARGE SCALE GENOMIC DNA]</scope>
    <source>
        <strain evidence="7 8">NIO-1003</strain>
    </source>
</reference>
<dbReference type="InterPro" id="IPR057309">
    <property type="entry name" value="PcsB_CC"/>
</dbReference>
<dbReference type="SUPFAM" id="SSF51261">
    <property type="entry name" value="Duplicated hybrid motif"/>
    <property type="match status" value="1"/>
</dbReference>
<evidence type="ECO:0000313" key="8">
    <source>
        <dbReference type="Proteomes" id="UP000054099"/>
    </source>
</evidence>
<dbReference type="Gene3D" id="2.70.70.10">
    <property type="entry name" value="Glucose Permease (Domain IIA)"/>
    <property type="match status" value="1"/>
</dbReference>
<keyword evidence="1 4" id="KW-0732">Signal</keyword>
<feature type="signal peptide" evidence="4">
    <location>
        <begin position="1"/>
        <end position="26"/>
    </location>
</feature>
<evidence type="ECO:0000259" key="5">
    <source>
        <dbReference type="Pfam" id="PF01551"/>
    </source>
</evidence>
<keyword evidence="8" id="KW-1185">Reference proteome</keyword>
<evidence type="ECO:0000256" key="1">
    <source>
        <dbReference type="ARBA" id="ARBA00022729"/>
    </source>
</evidence>
<gene>
    <name evidence="7" type="ORF">AS030_12225</name>
</gene>
<sequence>MKRKILTAALTISIGLSGFTYTSASAETLKDVQQKQAENHAEQAKKNKQVKKVQGEQDQLLKELDKLQASLQKTADDIQTKKDEIAQTKADIEKLKSEITELEKRIKARDALLKERVRNMYETGGPVKYIEVLLGSQGFGDFLDRMISLNIIAEQDKTILEEHRRDKEAVEQKKQQVESKLSSLNGQLDELNSLNGQLKDQKSKKNKIMKQLRSEENHLHDDIGQLEEKDALLADQEKAIKAEIARAKKEAAERARREAAAKAAAAKAAKEAAAREAAQKAAAERAAKEKASQPAHESAPAPAPAPKPEPRPEPQPEPSYTPPSSSGKFIFPSAGVVTSQLGSRWNKFHAGIDIAAGGIVPIHAAASGTVIRSYTSSSYGNVVFLSHYIDGQLYTTVYAHMRDRAVSTGQTVSQGQTLGHMGSTGHSTGQHLHFELHKGPWNVGKTNAVNPLPYIQ</sequence>
<accession>A0A0V8J8U2</accession>
<dbReference type="InterPro" id="IPR011055">
    <property type="entry name" value="Dup_hybrid_motif"/>
</dbReference>
<dbReference type="GO" id="GO:0004222">
    <property type="term" value="F:metalloendopeptidase activity"/>
    <property type="evidence" value="ECO:0007669"/>
    <property type="project" value="TreeGrafter"/>
</dbReference>
<dbReference type="PANTHER" id="PTHR21666:SF270">
    <property type="entry name" value="MUREIN HYDROLASE ACTIVATOR ENVC"/>
    <property type="match status" value="1"/>
</dbReference>
<feature type="chain" id="PRO_5039103931" evidence="4">
    <location>
        <begin position="27"/>
        <end position="456"/>
    </location>
</feature>
<dbReference type="CDD" id="cd12797">
    <property type="entry name" value="M23_peptidase"/>
    <property type="match status" value="1"/>
</dbReference>
<evidence type="ECO:0000256" key="4">
    <source>
        <dbReference type="SAM" id="SignalP"/>
    </source>
</evidence>
<feature type="compositionally biased region" description="Basic and acidic residues" evidence="3">
    <location>
        <begin position="275"/>
        <end position="291"/>
    </location>
</feature>
<dbReference type="Gene3D" id="6.10.250.3150">
    <property type="match status" value="1"/>
</dbReference>
<dbReference type="Pfam" id="PF01551">
    <property type="entry name" value="Peptidase_M23"/>
    <property type="match status" value="1"/>
</dbReference>
<feature type="domain" description="M23ase beta-sheet core" evidence="5">
    <location>
        <begin position="347"/>
        <end position="450"/>
    </location>
</feature>
<evidence type="ECO:0000256" key="2">
    <source>
        <dbReference type="SAM" id="Coils"/>
    </source>
</evidence>
<dbReference type="InterPro" id="IPR016047">
    <property type="entry name" value="M23ase_b-sheet_dom"/>
</dbReference>
<keyword evidence="2" id="KW-0175">Coiled coil</keyword>
<dbReference type="Pfam" id="PF24568">
    <property type="entry name" value="CC_PcsB"/>
    <property type="match status" value="1"/>
</dbReference>
<dbReference type="PANTHER" id="PTHR21666">
    <property type="entry name" value="PEPTIDASE-RELATED"/>
    <property type="match status" value="1"/>
</dbReference>
<feature type="domain" description="Peptidoglycan hydrolase PcsB coiled-coil" evidence="6">
    <location>
        <begin position="99"/>
        <end position="173"/>
    </location>
</feature>
<organism evidence="7 8">
    <name type="scientific">Fictibacillus enclensis</name>
    <dbReference type="NCBI Taxonomy" id="1017270"/>
    <lineage>
        <taxon>Bacteria</taxon>
        <taxon>Bacillati</taxon>
        <taxon>Bacillota</taxon>
        <taxon>Bacilli</taxon>
        <taxon>Bacillales</taxon>
        <taxon>Fictibacillaceae</taxon>
        <taxon>Fictibacillus</taxon>
    </lineage>
</organism>
<dbReference type="Proteomes" id="UP000054099">
    <property type="component" value="Unassembled WGS sequence"/>
</dbReference>
<dbReference type="AlphaFoldDB" id="A0A0V8J8U2"/>
<feature type="coiled-coil region" evidence="2">
    <location>
        <begin position="34"/>
        <end position="112"/>
    </location>
</feature>
<dbReference type="EMBL" id="LNQN01000002">
    <property type="protein sequence ID" value="KSU83332.1"/>
    <property type="molecule type" value="Genomic_DNA"/>
</dbReference>
<evidence type="ECO:0000256" key="3">
    <source>
        <dbReference type="SAM" id="MobiDB-lite"/>
    </source>
</evidence>
<evidence type="ECO:0000259" key="6">
    <source>
        <dbReference type="Pfam" id="PF24568"/>
    </source>
</evidence>
<comment type="caution">
    <text evidence="7">The sequence shown here is derived from an EMBL/GenBank/DDBJ whole genome shotgun (WGS) entry which is preliminary data.</text>
</comment>
<proteinExistence type="predicted"/>
<feature type="region of interest" description="Disordered" evidence="3">
    <location>
        <begin position="275"/>
        <end position="327"/>
    </location>
</feature>
<dbReference type="OrthoDB" id="9805070at2"/>
<dbReference type="InterPro" id="IPR050570">
    <property type="entry name" value="Cell_wall_metabolism_enzyme"/>
</dbReference>
<protein>
    <submittedName>
        <fullName evidence="7">Uncharacterized protein</fullName>
    </submittedName>
</protein>